<dbReference type="PROSITE" id="PS50006">
    <property type="entry name" value="FHA_DOMAIN"/>
    <property type="match status" value="1"/>
</dbReference>
<evidence type="ECO:0000256" key="4">
    <source>
        <dbReference type="ARBA" id="ARBA00022771"/>
    </source>
</evidence>
<comment type="similarity">
    <text evidence="1">Belongs to the CHFR family.</text>
</comment>
<dbReference type="EMBL" id="GEDV01006956">
    <property type="protein sequence ID" value="JAP81601.1"/>
    <property type="molecule type" value="Transcribed_RNA"/>
</dbReference>
<proteinExistence type="inferred from homology"/>
<keyword evidence="3" id="KW-0479">Metal-binding</keyword>
<dbReference type="GO" id="GO:0005634">
    <property type="term" value="C:nucleus"/>
    <property type="evidence" value="ECO:0007669"/>
    <property type="project" value="TreeGrafter"/>
</dbReference>
<dbReference type="AlphaFoldDB" id="A0A131YUM0"/>
<organism evidence="10">
    <name type="scientific">Rhipicephalus appendiculatus</name>
    <name type="common">Brown ear tick</name>
    <dbReference type="NCBI Taxonomy" id="34631"/>
    <lineage>
        <taxon>Eukaryota</taxon>
        <taxon>Metazoa</taxon>
        <taxon>Ecdysozoa</taxon>
        <taxon>Arthropoda</taxon>
        <taxon>Chelicerata</taxon>
        <taxon>Arachnida</taxon>
        <taxon>Acari</taxon>
        <taxon>Parasitiformes</taxon>
        <taxon>Ixodida</taxon>
        <taxon>Ixodoidea</taxon>
        <taxon>Ixodidae</taxon>
        <taxon>Rhipicephalinae</taxon>
        <taxon>Rhipicephalus</taxon>
        <taxon>Rhipicephalus</taxon>
    </lineage>
</organism>
<dbReference type="InterPro" id="IPR018957">
    <property type="entry name" value="Znf_C3HC4_RING-type"/>
</dbReference>
<dbReference type="SMART" id="SM00240">
    <property type="entry name" value="FHA"/>
    <property type="match status" value="1"/>
</dbReference>
<dbReference type="GO" id="GO:0004842">
    <property type="term" value="F:ubiquitin-protein transferase activity"/>
    <property type="evidence" value="ECO:0007669"/>
    <property type="project" value="TreeGrafter"/>
</dbReference>
<evidence type="ECO:0000256" key="6">
    <source>
        <dbReference type="PROSITE-ProRule" id="PRU00175"/>
    </source>
</evidence>
<feature type="region of interest" description="Disordered" evidence="7">
    <location>
        <begin position="149"/>
        <end position="184"/>
    </location>
</feature>
<dbReference type="InterPro" id="IPR013083">
    <property type="entry name" value="Znf_RING/FYVE/PHD"/>
</dbReference>
<dbReference type="GO" id="GO:0016567">
    <property type="term" value="P:protein ubiquitination"/>
    <property type="evidence" value="ECO:0007669"/>
    <property type="project" value="TreeGrafter"/>
</dbReference>
<dbReference type="InterPro" id="IPR017907">
    <property type="entry name" value="Znf_RING_CS"/>
</dbReference>
<evidence type="ECO:0000256" key="3">
    <source>
        <dbReference type="ARBA" id="ARBA00022723"/>
    </source>
</evidence>
<name>A0A131YUM0_RHIAP</name>
<dbReference type="InterPro" id="IPR008984">
    <property type="entry name" value="SMAD_FHA_dom_sf"/>
</dbReference>
<evidence type="ECO:0000256" key="2">
    <source>
        <dbReference type="ARBA" id="ARBA00017908"/>
    </source>
</evidence>
<dbReference type="InterPro" id="IPR000253">
    <property type="entry name" value="FHA_dom"/>
</dbReference>
<dbReference type="Pfam" id="PF00097">
    <property type="entry name" value="zf-C3HC4"/>
    <property type="match status" value="1"/>
</dbReference>
<evidence type="ECO:0000313" key="10">
    <source>
        <dbReference type="EMBL" id="JAP81601.1"/>
    </source>
</evidence>
<dbReference type="Gene3D" id="3.30.40.10">
    <property type="entry name" value="Zinc/RING finger domain, C3HC4 (zinc finger)"/>
    <property type="match status" value="1"/>
</dbReference>
<keyword evidence="5" id="KW-0862">Zinc</keyword>
<sequence>MAALGKPETQVIDLSGPLPGRLVLERDEEVVGRSSDCSICVRSVMVSRRHAVFRRDASGQWRVADDSSMNGVYVNGQRVETERPWLLRQDDVVSLGPPQRTNLVFRFVTDDPRHRGGDAGQRPKDAATSRPRAFLFMVGGGGANLLPKELDSSNKVSHRAAAPAAGESESDSSPVLPSDRDNNNVFVQPSVSPNGFAVAGRSDAFSKHSKKIRLSAGDSVVRRVESIMENELTCAICSELFVDAAMLQCGHTFCSYCIHNWRKQKNVCPFCLAAISSVTRSFVVDNIIDELVCFNPELKRFREALAHSRLAASYGDTSKN</sequence>
<protein>
    <recommendedName>
        <fullName evidence="2">E3 ubiquitin-protein ligase CHFR</fullName>
    </recommendedName>
</protein>
<dbReference type="InterPro" id="IPR001841">
    <property type="entry name" value="Znf_RING"/>
</dbReference>
<feature type="domain" description="FHA" evidence="8">
    <location>
        <begin position="29"/>
        <end position="79"/>
    </location>
</feature>
<evidence type="ECO:0000256" key="1">
    <source>
        <dbReference type="ARBA" id="ARBA00005797"/>
    </source>
</evidence>
<dbReference type="PANTHER" id="PTHR16079">
    <property type="entry name" value="UBIQUITIN LIGASE PROTEIN CHFR"/>
    <property type="match status" value="1"/>
</dbReference>
<evidence type="ECO:0000259" key="9">
    <source>
        <dbReference type="PROSITE" id="PS50089"/>
    </source>
</evidence>
<dbReference type="SUPFAM" id="SSF57850">
    <property type="entry name" value="RING/U-box"/>
    <property type="match status" value="1"/>
</dbReference>
<dbReference type="SMART" id="SM00184">
    <property type="entry name" value="RING"/>
    <property type="match status" value="1"/>
</dbReference>
<dbReference type="SUPFAM" id="SSF49879">
    <property type="entry name" value="SMAD/FHA domain"/>
    <property type="match status" value="1"/>
</dbReference>
<accession>A0A131YUM0</accession>
<dbReference type="InterPro" id="IPR052256">
    <property type="entry name" value="E3_ubiquitin-ligase_CHFR"/>
</dbReference>
<reference evidence="10" key="1">
    <citation type="journal article" date="2016" name="Ticks Tick Borne Dis.">
        <title>De novo assembly and annotation of the salivary gland transcriptome of Rhipicephalus appendiculatus male and female ticks during blood feeding.</title>
        <authorList>
            <person name="de Castro M.H."/>
            <person name="de Klerk D."/>
            <person name="Pienaar R."/>
            <person name="Latif A.A."/>
            <person name="Rees D.J."/>
            <person name="Mans B.J."/>
        </authorList>
    </citation>
    <scope>NUCLEOTIDE SEQUENCE</scope>
    <source>
        <tissue evidence="10">Salivary glands</tissue>
    </source>
</reference>
<evidence type="ECO:0000256" key="7">
    <source>
        <dbReference type="SAM" id="MobiDB-lite"/>
    </source>
</evidence>
<evidence type="ECO:0000259" key="8">
    <source>
        <dbReference type="PROSITE" id="PS50006"/>
    </source>
</evidence>
<dbReference type="GO" id="GO:0006511">
    <property type="term" value="P:ubiquitin-dependent protein catabolic process"/>
    <property type="evidence" value="ECO:0007669"/>
    <property type="project" value="TreeGrafter"/>
</dbReference>
<dbReference type="GO" id="GO:0008270">
    <property type="term" value="F:zinc ion binding"/>
    <property type="evidence" value="ECO:0007669"/>
    <property type="project" value="UniProtKB-KW"/>
</dbReference>
<dbReference type="Gene3D" id="2.60.200.20">
    <property type="match status" value="1"/>
</dbReference>
<evidence type="ECO:0000256" key="5">
    <source>
        <dbReference type="ARBA" id="ARBA00022833"/>
    </source>
</evidence>
<dbReference type="PANTHER" id="PTHR16079:SF4">
    <property type="entry name" value="E3 UBIQUITIN-PROTEIN LIGASE CHFR"/>
    <property type="match status" value="1"/>
</dbReference>
<dbReference type="PROSITE" id="PS50089">
    <property type="entry name" value="ZF_RING_2"/>
    <property type="match status" value="1"/>
</dbReference>
<dbReference type="Pfam" id="PF00498">
    <property type="entry name" value="FHA"/>
    <property type="match status" value="1"/>
</dbReference>
<dbReference type="PROSITE" id="PS00518">
    <property type="entry name" value="ZF_RING_1"/>
    <property type="match status" value="1"/>
</dbReference>
<feature type="domain" description="RING-type" evidence="9">
    <location>
        <begin position="234"/>
        <end position="271"/>
    </location>
</feature>
<keyword evidence="4 6" id="KW-0863">Zinc-finger</keyword>